<organism evidence="1 2">
    <name type="scientific">Scutellospora calospora</name>
    <dbReference type="NCBI Taxonomy" id="85575"/>
    <lineage>
        <taxon>Eukaryota</taxon>
        <taxon>Fungi</taxon>
        <taxon>Fungi incertae sedis</taxon>
        <taxon>Mucoromycota</taxon>
        <taxon>Glomeromycotina</taxon>
        <taxon>Glomeromycetes</taxon>
        <taxon>Diversisporales</taxon>
        <taxon>Gigasporaceae</taxon>
        <taxon>Scutellospora</taxon>
    </lineage>
</organism>
<dbReference type="EMBL" id="CAJVPM010001640">
    <property type="protein sequence ID" value="CAG8470658.1"/>
    <property type="molecule type" value="Genomic_DNA"/>
</dbReference>
<gene>
    <name evidence="1" type="ORF">SCALOS_LOCUS2012</name>
</gene>
<reference evidence="1" key="1">
    <citation type="submission" date="2021-06" db="EMBL/GenBank/DDBJ databases">
        <authorList>
            <person name="Kallberg Y."/>
            <person name="Tangrot J."/>
            <person name="Rosling A."/>
        </authorList>
    </citation>
    <scope>NUCLEOTIDE SEQUENCE</scope>
    <source>
        <strain evidence="1">AU212A</strain>
    </source>
</reference>
<dbReference type="Proteomes" id="UP000789860">
    <property type="component" value="Unassembled WGS sequence"/>
</dbReference>
<evidence type="ECO:0000313" key="1">
    <source>
        <dbReference type="EMBL" id="CAG8470658.1"/>
    </source>
</evidence>
<comment type="caution">
    <text evidence="1">The sequence shown here is derived from an EMBL/GenBank/DDBJ whole genome shotgun (WGS) entry which is preliminary data.</text>
</comment>
<proteinExistence type="predicted"/>
<keyword evidence="2" id="KW-1185">Reference proteome</keyword>
<protein>
    <submittedName>
        <fullName evidence="1">7529_t:CDS:1</fullName>
    </submittedName>
</protein>
<evidence type="ECO:0000313" key="2">
    <source>
        <dbReference type="Proteomes" id="UP000789860"/>
    </source>
</evidence>
<name>A0ACA9KFD6_9GLOM</name>
<sequence length="800" mass="89497">MKYKAIYTLLGLICFGLLTCTTSTPLSPWSFNQPSSREFNHNNQNSKDHSKNPSQNSLKNPSKNHSKNTSQNLSKNHSKNTFKNPYQNTFKNPSKNTFKNPYQNTSKNPSKNTPYQNTSKNPSKSSSGASPTQHSSSNKSDPHQPSPPPYSSNSNFDIFQPLLPLDNYGPTTRDYTFICKRTNLAPDGVEREVWTVNGQYPGPIIQANIGDTIKVTVINEFKDPTGIHMHGIFMNETNWFDGVPGMTQCPQISGTTFTYTFTVNQYGTYWYHSHFVAQYVDGLKGPIVIHDPEDPYLSSYDFEYVMTVSDWYHDPTGNFMPIFLSYQGNDPVPDSGEISGVGRYSCSNTTLPCKDNGYATYKVQKGKRYRFRIINTSAMAHFVVSIDNHPMTIIECEGTNVQKHTVDFLPINIAERYSVIIDCNQPVNNYWIRASMSRCSIPYQPGDPDTINSNSSLNYDVRGILSYDGAPKGEPQSTGVKIPKSQCYDQDVSTLKPYPPQPPPQSSTSTLELAVNVGFVQPSDVLEATVNGSSYVPDFKEPTIMKLKNGIDPSKFFRSDNAYGYDFPHCAVVDLIIRNLERRTHPFHLHGHNFWVICQGEAGSFNKSLGSLEYNLVDPPLRDIVTVKPQRYIACNPGIWAFHCHIEWHVEMGMVAQLIESPDIFIKNQLPKMPRQISEFCNKYDNEKPPDNPISDDSTHDSGSPQDNGPPPPNNGPSNDTSSQSSPDNSSQDEPSPDNSSQDETSPDNSSQDKSSPDNSSQDKSSQDNSSKDKSSPDHSSQKKPKKAKKPKQTKNNKNH</sequence>
<accession>A0ACA9KFD6</accession>